<dbReference type="KEGG" id="mshj:MSHI_27150"/>
<evidence type="ECO:0000313" key="2">
    <source>
        <dbReference type="Proteomes" id="UP000467236"/>
    </source>
</evidence>
<protein>
    <submittedName>
        <fullName evidence="1">Uncharacterized protein</fullName>
    </submittedName>
</protein>
<organism evidence="1 2">
    <name type="scientific">Mycobacterium shinjukuense</name>
    <dbReference type="NCBI Taxonomy" id="398694"/>
    <lineage>
        <taxon>Bacteria</taxon>
        <taxon>Bacillati</taxon>
        <taxon>Actinomycetota</taxon>
        <taxon>Actinomycetes</taxon>
        <taxon>Mycobacteriales</taxon>
        <taxon>Mycobacteriaceae</taxon>
        <taxon>Mycobacterium</taxon>
    </lineage>
</organism>
<dbReference type="RefSeq" id="WP_142271816.1">
    <property type="nucleotide sequence ID" value="NZ_AP022575.1"/>
</dbReference>
<evidence type="ECO:0000313" key="1">
    <source>
        <dbReference type="EMBL" id="BBX74809.1"/>
    </source>
</evidence>
<reference evidence="1 2" key="1">
    <citation type="journal article" date="2019" name="Emerg. Microbes Infect.">
        <title>Comprehensive subspecies identification of 175 nontuberculous mycobacteria species based on 7547 genomic profiles.</title>
        <authorList>
            <person name="Matsumoto Y."/>
            <person name="Kinjo T."/>
            <person name="Motooka D."/>
            <person name="Nabeya D."/>
            <person name="Jung N."/>
            <person name="Uechi K."/>
            <person name="Horii T."/>
            <person name="Iida T."/>
            <person name="Fujita J."/>
            <person name="Nakamura S."/>
        </authorList>
    </citation>
    <scope>NUCLEOTIDE SEQUENCE [LARGE SCALE GENOMIC DNA]</scope>
    <source>
        <strain evidence="1 2">JCM 14233</strain>
    </source>
</reference>
<dbReference type="EMBL" id="AP022575">
    <property type="protein sequence ID" value="BBX74809.1"/>
    <property type="molecule type" value="Genomic_DNA"/>
</dbReference>
<gene>
    <name evidence="1" type="ORF">MSHI_27150</name>
</gene>
<dbReference type="OrthoDB" id="4740807at2"/>
<name>A0A7I7MUB3_9MYCO</name>
<keyword evidence="2" id="KW-1185">Reference proteome</keyword>
<proteinExistence type="predicted"/>
<sequence>MRTTVEITHAQHRALSENAQRRGIRGLSVLVQAADLLLGLEGMLTESDAREVRTRIDEVKSTWRASWSSIPIWWSIFFAAAALELRWSASRLPAIGCA</sequence>
<dbReference type="Proteomes" id="UP000467236">
    <property type="component" value="Chromosome"/>
</dbReference>
<dbReference type="AlphaFoldDB" id="A0A7I7MUB3"/>
<accession>A0A7I7MUB3</accession>